<comment type="subcellular location">
    <subcellularLocation>
        <location evidence="1">Cell outer membrane</location>
    </subcellularLocation>
</comment>
<sequence length="100" mass="11593">MEDLHLFFSVPKHLNKGKRIVGLPIDEVVPAALIFLIFFIAKHQMIGLIIGGAWFSGLRYIKVQFGDNIITLALYWWGTAAVNHSFFKRTPASRRRYWIF</sequence>
<evidence type="ECO:0000256" key="1">
    <source>
        <dbReference type="PIRNR" id="PIRNR003259"/>
    </source>
</evidence>
<dbReference type="Pfam" id="PF07178">
    <property type="entry name" value="TraL"/>
    <property type="match status" value="1"/>
</dbReference>
<dbReference type="PIRSF" id="PIRSF003259">
    <property type="entry name" value="Pilus_assembly_TraL"/>
    <property type="match status" value="1"/>
</dbReference>
<reference evidence="3" key="1">
    <citation type="journal article" date="2015" name="MBio">
        <title>Eco-Evolutionary Dynamics of Episomes among Ecologically Cohesive Bacterial Populations.</title>
        <authorList>
            <person name="Xue H."/>
            <person name="Cordero O.X."/>
            <person name="Camas F.M."/>
            <person name="Trimble W."/>
            <person name="Meyer F."/>
            <person name="Guglielmini J."/>
            <person name="Rocha E.P."/>
            <person name="Polz M.F."/>
        </authorList>
    </citation>
    <scope>NUCLEOTIDE SEQUENCE</scope>
    <source>
        <strain evidence="3">FF_110</strain>
    </source>
</reference>
<comment type="function">
    <text evidence="1">Membrane protein involved in F pilin formation.</text>
</comment>
<accession>A0A0H3ZYZ0</accession>
<dbReference type="InterPro" id="IPR009838">
    <property type="entry name" value="T4SS_TraL"/>
</dbReference>
<proteinExistence type="predicted"/>
<keyword evidence="2" id="KW-1133">Transmembrane helix</keyword>
<feature type="transmembrane region" description="Helical" evidence="2">
    <location>
        <begin position="69"/>
        <end position="87"/>
    </location>
</feature>
<dbReference type="GO" id="GO:0009297">
    <property type="term" value="P:pilus assembly"/>
    <property type="evidence" value="ECO:0007669"/>
    <property type="project" value="UniProtKB-UniRule"/>
</dbReference>
<dbReference type="NCBIfam" id="TIGR02762">
    <property type="entry name" value="TraL_TIGR"/>
    <property type="match status" value="1"/>
</dbReference>
<keyword evidence="1" id="KW-0184">Conjugation</keyword>
<feature type="transmembrane region" description="Helical" evidence="2">
    <location>
        <begin position="20"/>
        <end position="39"/>
    </location>
</feature>
<organism evidence="3">
    <name type="scientific">Vibrio genomosp. F6</name>
    <dbReference type="NCBI Taxonomy" id="723172"/>
    <lineage>
        <taxon>Bacteria</taxon>
        <taxon>Pseudomonadati</taxon>
        <taxon>Pseudomonadota</taxon>
        <taxon>Gammaproteobacteria</taxon>
        <taxon>Vibrionales</taxon>
        <taxon>Vibrionaceae</taxon>
        <taxon>Vibrio</taxon>
    </lineage>
</organism>
<evidence type="ECO:0000313" key="3">
    <source>
        <dbReference type="EMBL" id="AKN39089.1"/>
    </source>
</evidence>
<dbReference type="EMBL" id="KP795645">
    <property type="protein sequence ID" value="AKN39390.1"/>
    <property type="molecule type" value="Genomic_DNA"/>
</dbReference>
<evidence type="ECO:0000256" key="2">
    <source>
        <dbReference type="SAM" id="Phobius"/>
    </source>
</evidence>
<name>A0A0H3ZYZ0_9VIBR</name>
<dbReference type="EMBL" id="KP795634">
    <property type="protein sequence ID" value="AKN39089.1"/>
    <property type="molecule type" value="Genomic_DNA"/>
</dbReference>
<keyword evidence="1 2" id="KW-0472">Membrane</keyword>
<protein>
    <recommendedName>
        <fullName evidence="1">Protein TraL</fullName>
    </recommendedName>
</protein>
<keyword evidence="1" id="KW-0998">Cell outer membrane</keyword>
<keyword evidence="2" id="KW-0812">Transmembrane</keyword>
<dbReference type="InterPro" id="IPR016382">
    <property type="entry name" value="Pilus_assmbly_TraL"/>
</dbReference>
<dbReference type="GO" id="GO:0009279">
    <property type="term" value="C:cell outer membrane"/>
    <property type="evidence" value="ECO:0007669"/>
    <property type="project" value="UniProtKB-SubCell"/>
</dbReference>
<dbReference type="AlphaFoldDB" id="A0A0H3ZYZ0"/>